<dbReference type="Proteomes" id="UP000272474">
    <property type="component" value="Unassembled WGS sequence"/>
</dbReference>
<evidence type="ECO:0000259" key="2">
    <source>
        <dbReference type="Pfam" id="PF06259"/>
    </source>
</evidence>
<gene>
    <name evidence="3" type="ORF">D7294_04990</name>
</gene>
<keyword evidence="1" id="KW-0812">Transmembrane</keyword>
<organism evidence="3 4">
    <name type="scientific">Streptomyces hoynatensis</name>
    <dbReference type="NCBI Taxonomy" id="1141874"/>
    <lineage>
        <taxon>Bacteria</taxon>
        <taxon>Bacillati</taxon>
        <taxon>Actinomycetota</taxon>
        <taxon>Actinomycetes</taxon>
        <taxon>Kitasatosporales</taxon>
        <taxon>Streptomycetaceae</taxon>
        <taxon>Streptomyces</taxon>
    </lineage>
</organism>
<evidence type="ECO:0000313" key="4">
    <source>
        <dbReference type="Proteomes" id="UP000272474"/>
    </source>
</evidence>
<dbReference type="InterPro" id="IPR029058">
    <property type="entry name" value="AB_hydrolase_fold"/>
</dbReference>
<dbReference type="OrthoDB" id="5170249at2"/>
<dbReference type="SUPFAM" id="SSF53474">
    <property type="entry name" value="alpha/beta-Hydrolases"/>
    <property type="match status" value="1"/>
</dbReference>
<feature type="domain" description="DUF1023" evidence="2">
    <location>
        <begin position="163"/>
        <end position="336"/>
    </location>
</feature>
<accession>A0A3A9ZCL3</accession>
<evidence type="ECO:0000256" key="1">
    <source>
        <dbReference type="SAM" id="Phobius"/>
    </source>
</evidence>
<evidence type="ECO:0000313" key="3">
    <source>
        <dbReference type="EMBL" id="RKN45983.1"/>
    </source>
</evidence>
<keyword evidence="1" id="KW-1133">Transmembrane helix</keyword>
<dbReference type="EMBL" id="RBAL01000002">
    <property type="protein sequence ID" value="RKN45983.1"/>
    <property type="molecule type" value="Genomic_DNA"/>
</dbReference>
<feature type="transmembrane region" description="Helical" evidence="1">
    <location>
        <begin position="21"/>
        <end position="39"/>
    </location>
</feature>
<name>A0A3A9ZCL3_9ACTN</name>
<dbReference type="Gene3D" id="3.40.50.1820">
    <property type="entry name" value="alpha/beta hydrolase"/>
    <property type="match status" value="1"/>
</dbReference>
<reference evidence="3 4" key="1">
    <citation type="journal article" date="2014" name="Int. J. Syst. Evol. Microbiol.">
        <title>Streptomyces hoynatensis sp. nov., isolated from deep marine sediment.</title>
        <authorList>
            <person name="Veyisoglu A."/>
            <person name="Sahin N."/>
        </authorList>
    </citation>
    <scope>NUCLEOTIDE SEQUENCE [LARGE SCALE GENOMIC DNA]</scope>
    <source>
        <strain evidence="3 4">KCTC 29097</strain>
    </source>
</reference>
<protein>
    <recommendedName>
        <fullName evidence="2">DUF1023 domain-containing protein</fullName>
    </recommendedName>
</protein>
<keyword evidence="1" id="KW-0472">Membrane</keyword>
<dbReference type="InterPro" id="IPR010427">
    <property type="entry name" value="DUF1023"/>
</dbReference>
<proteinExistence type="predicted"/>
<sequence>MNFRPFPQGTSERLAAAGRRVPLPLAVVFLVLVTAGWIVSGAAASPDVYELQLGRWERASLAGRPLPSPDAPPERIAGFFAGLTAGQREGLARDYPLVVGNLPGAPVSLRYRANRRALAEARDAERERMHDERLSATGQREAGRLMHRFESMLAPGRQILSFDPTGRGRAAEVFGDLATARRISLVVPGVDTELLTFEKTQRKYTAPSGMAEALYQEEQALGPGESTAVIAWADYETPPGLGMSAATAHLAGAGADRLLAAVAGLPGRAPVSLFCHSYGSVVCGVAAPDLPARVTDIAVAGSPGMRASDVADLETGARVWAMRDEDDWIGEVPHLEIGPFGHGNDPYDADFGARLLSSEGAEGHSGYFTPGADSLRNMALIGAGSVNEVSCAPGVESCAPLDPCALIGGL</sequence>
<keyword evidence="4" id="KW-1185">Reference proteome</keyword>
<dbReference type="AlphaFoldDB" id="A0A3A9ZCL3"/>
<dbReference type="Pfam" id="PF06259">
    <property type="entry name" value="Abhydrolase_8"/>
    <property type="match status" value="1"/>
</dbReference>
<comment type="caution">
    <text evidence="3">The sequence shown here is derived from an EMBL/GenBank/DDBJ whole genome shotgun (WGS) entry which is preliminary data.</text>
</comment>